<keyword evidence="3" id="KW-1185">Reference proteome</keyword>
<dbReference type="GeneID" id="19209582"/>
<sequence>MPFVSNSPEWFSTAQGLWVYDLAGCMAVSDPLLKSLIYLFVSRSCSSRMLRLCLGVHRLVTSGSPPPWTRSEVDLVWYILCLLNYSVNNFGRTRCLQVFIAQNWMEFVFTLAMDAIMILRIYALFHRSKKVLVFLVYYVMGPGSGIEGLIFILFNTKNCQLNYNDILYGYTSVSGVIFEIILLLFVVKCFFMHVKELRARSHTWGAYECLALLIRDNVLYFVLYVVAGVLRTGLLANFTNVEGGWVFSCIETIIITLQQYLFSPRLVLAYRQYHADISRRHERGGIELSQMSNGTRLNTIVFEPASITSRTVGSDV</sequence>
<dbReference type="AlphaFoldDB" id="A0A5M3M8C5"/>
<dbReference type="Proteomes" id="UP000053558">
    <property type="component" value="Unassembled WGS sequence"/>
</dbReference>
<feature type="transmembrane region" description="Helical" evidence="1">
    <location>
        <begin position="244"/>
        <end position="262"/>
    </location>
</feature>
<organism evidence="2 3">
    <name type="scientific">Coniophora puteana (strain RWD-64-598)</name>
    <name type="common">Brown rot fungus</name>
    <dbReference type="NCBI Taxonomy" id="741705"/>
    <lineage>
        <taxon>Eukaryota</taxon>
        <taxon>Fungi</taxon>
        <taxon>Dikarya</taxon>
        <taxon>Basidiomycota</taxon>
        <taxon>Agaricomycotina</taxon>
        <taxon>Agaricomycetes</taxon>
        <taxon>Agaricomycetidae</taxon>
        <taxon>Boletales</taxon>
        <taxon>Coniophorineae</taxon>
        <taxon>Coniophoraceae</taxon>
        <taxon>Coniophora</taxon>
    </lineage>
</organism>
<keyword evidence="1" id="KW-1133">Transmembrane helix</keyword>
<dbReference type="RefSeq" id="XP_007774209.1">
    <property type="nucleotide sequence ID" value="XM_007776019.1"/>
</dbReference>
<reference evidence="3" key="1">
    <citation type="journal article" date="2012" name="Science">
        <title>The Paleozoic origin of enzymatic lignin decomposition reconstructed from 31 fungal genomes.</title>
        <authorList>
            <person name="Floudas D."/>
            <person name="Binder M."/>
            <person name="Riley R."/>
            <person name="Barry K."/>
            <person name="Blanchette R.A."/>
            <person name="Henrissat B."/>
            <person name="Martinez A.T."/>
            <person name="Otillar R."/>
            <person name="Spatafora J.W."/>
            <person name="Yadav J.S."/>
            <person name="Aerts A."/>
            <person name="Benoit I."/>
            <person name="Boyd A."/>
            <person name="Carlson A."/>
            <person name="Copeland A."/>
            <person name="Coutinho P.M."/>
            <person name="de Vries R.P."/>
            <person name="Ferreira P."/>
            <person name="Findley K."/>
            <person name="Foster B."/>
            <person name="Gaskell J."/>
            <person name="Glotzer D."/>
            <person name="Gorecki P."/>
            <person name="Heitman J."/>
            <person name="Hesse C."/>
            <person name="Hori C."/>
            <person name="Igarashi K."/>
            <person name="Jurgens J.A."/>
            <person name="Kallen N."/>
            <person name="Kersten P."/>
            <person name="Kohler A."/>
            <person name="Kuees U."/>
            <person name="Kumar T.K.A."/>
            <person name="Kuo A."/>
            <person name="LaButti K."/>
            <person name="Larrondo L.F."/>
            <person name="Lindquist E."/>
            <person name="Ling A."/>
            <person name="Lombard V."/>
            <person name="Lucas S."/>
            <person name="Lundell T."/>
            <person name="Martin R."/>
            <person name="McLaughlin D.J."/>
            <person name="Morgenstern I."/>
            <person name="Morin E."/>
            <person name="Murat C."/>
            <person name="Nagy L.G."/>
            <person name="Nolan M."/>
            <person name="Ohm R.A."/>
            <person name="Patyshakuliyeva A."/>
            <person name="Rokas A."/>
            <person name="Ruiz-Duenas F.J."/>
            <person name="Sabat G."/>
            <person name="Salamov A."/>
            <person name="Samejima M."/>
            <person name="Schmutz J."/>
            <person name="Slot J.C."/>
            <person name="St John F."/>
            <person name="Stenlid J."/>
            <person name="Sun H."/>
            <person name="Sun S."/>
            <person name="Syed K."/>
            <person name="Tsang A."/>
            <person name="Wiebenga A."/>
            <person name="Young D."/>
            <person name="Pisabarro A."/>
            <person name="Eastwood D.C."/>
            <person name="Martin F."/>
            <person name="Cullen D."/>
            <person name="Grigoriev I.V."/>
            <person name="Hibbett D.S."/>
        </authorList>
    </citation>
    <scope>NUCLEOTIDE SEQUENCE [LARGE SCALE GENOMIC DNA]</scope>
    <source>
        <strain evidence="3">RWD-64-598 SS2</strain>
    </source>
</reference>
<evidence type="ECO:0000313" key="2">
    <source>
        <dbReference type="EMBL" id="EIW75488.1"/>
    </source>
</evidence>
<feature type="transmembrane region" description="Helical" evidence="1">
    <location>
        <begin position="132"/>
        <end position="154"/>
    </location>
</feature>
<keyword evidence="1" id="KW-0812">Transmembrane</keyword>
<evidence type="ECO:0000256" key="1">
    <source>
        <dbReference type="SAM" id="Phobius"/>
    </source>
</evidence>
<protein>
    <recommendedName>
        <fullName evidence="4">Transmembrane protein</fullName>
    </recommendedName>
</protein>
<feature type="transmembrane region" description="Helical" evidence="1">
    <location>
        <begin position="166"/>
        <end position="191"/>
    </location>
</feature>
<dbReference type="EMBL" id="JH711588">
    <property type="protein sequence ID" value="EIW75488.1"/>
    <property type="molecule type" value="Genomic_DNA"/>
</dbReference>
<keyword evidence="1" id="KW-0472">Membrane</keyword>
<comment type="caution">
    <text evidence="2">The sequence shown here is derived from an EMBL/GenBank/DDBJ whole genome shotgun (WGS) entry which is preliminary data.</text>
</comment>
<gene>
    <name evidence="2" type="ORF">CONPUDRAFT_77173</name>
</gene>
<dbReference type="KEGG" id="cput:CONPUDRAFT_77173"/>
<accession>A0A5M3M8C5</accession>
<evidence type="ECO:0008006" key="4">
    <source>
        <dbReference type="Google" id="ProtNLM"/>
    </source>
</evidence>
<proteinExistence type="predicted"/>
<name>A0A5M3M8C5_CONPW</name>
<dbReference type="OrthoDB" id="2676976at2759"/>
<evidence type="ECO:0000313" key="3">
    <source>
        <dbReference type="Proteomes" id="UP000053558"/>
    </source>
</evidence>
<feature type="transmembrane region" description="Helical" evidence="1">
    <location>
        <begin position="104"/>
        <end position="125"/>
    </location>
</feature>